<comment type="caution">
    <text evidence="4">The sequence shown here is derived from an EMBL/GenBank/DDBJ whole genome shotgun (WGS) entry which is preliminary data.</text>
</comment>
<evidence type="ECO:0000256" key="3">
    <source>
        <dbReference type="RuleBase" id="RU000363"/>
    </source>
</evidence>
<dbReference type="PANTHER" id="PTHR45024:SF2">
    <property type="entry name" value="SCP2 DOMAIN-CONTAINING PROTEIN"/>
    <property type="match status" value="1"/>
</dbReference>
<dbReference type="Gene3D" id="3.40.50.720">
    <property type="entry name" value="NAD(P)-binding Rossmann-like Domain"/>
    <property type="match status" value="3"/>
</dbReference>
<dbReference type="PRINTS" id="PR00080">
    <property type="entry name" value="SDRFAMILY"/>
</dbReference>
<dbReference type="SUPFAM" id="SSF51735">
    <property type="entry name" value="NAD(P)-binding Rossmann-fold domains"/>
    <property type="match status" value="1"/>
</dbReference>
<dbReference type="GO" id="GO:0016491">
    <property type="term" value="F:oxidoreductase activity"/>
    <property type="evidence" value="ECO:0007669"/>
    <property type="project" value="UniProtKB-KW"/>
</dbReference>
<evidence type="ECO:0000256" key="1">
    <source>
        <dbReference type="ARBA" id="ARBA00006484"/>
    </source>
</evidence>
<gene>
    <name evidence="4" type="ORF">AWC17_19940</name>
</gene>
<dbReference type="InterPro" id="IPR002347">
    <property type="entry name" value="SDR_fam"/>
</dbReference>
<evidence type="ECO:0000256" key="2">
    <source>
        <dbReference type="ARBA" id="ARBA00023002"/>
    </source>
</evidence>
<dbReference type="InterPro" id="IPR051687">
    <property type="entry name" value="Peroxisomal_Beta-Oxidation"/>
</dbReference>
<proteinExistence type="inferred from homology"/>
<dbReference type="EMBL" id="LQPH01000183">
    <property type="protein sequence ID" value="ORW14312.1"/>
    <property type="molecule type" value="Genomic_DNA"/>
</dbReference>
<dbReference type="STRING" id="244292.ABW17_14000"/>
<name>A0A0F5NG07_9MYCO</name>
<dbReference type="InterPro" id="IPR036291">
    <property type="entry name" value="NAD(P)-bd_dom_sf"/>
</dbReference>
<sequence>MSELRFDGRVAIVTGAGGQDPSLGRSHATLLAERGAKVVVNDLGVGPDGRGTMRANAEQVVEQILAAGGEAVPDQHSVAEEDGARRVVTTALDTWGRLDIVVNNAGVCFMAHFDEISSADVRTIIDVHLMGTVWMCRAAWPHMREAGYGRIVNTTSGAMFGIENLSIYGAAKSGIFGLTRGLAVEGAAFGIKVNALGPAANTTAIRHFNETSPFTSLMEAHFPTSLVSPAVAYLAHECCELSGANLEAGAGNVGLRVFGQTAGYTDTDLTVEKVRDHLSTIIDKRTATMIPDPGEIPAAPTGAAQIGVVLKPYQPI</sequence>
<dbReference type="PRINTS" id="PR00081">
    <property type="entry name" value="GDHRDH"/>
</dbReference>
<comment type="similarity">
    <text evidence="1 3">Belongs to the short-chain dehydrogenases/reductases (SDR) family.</text>
</comment>
<dbReference type="PANTHER" id="PTHR45024">
    <property type="entry name" value="DEHYDROGENASES, SHORT CHAIN"/>
    <property type="match status" value="1"/>
</dbReference>
<organism evidence="4 5">
    <name type="scientific">Mycobacterium nebraskense</name>
    <dbReference type="NCBI Taxonomy" id="244292"/>
    <lineage>
        <taxon>Bacteria</taxon>
        <taxon>Bacillati</taxon>
        <taxon>Actinomycetota</taxon>
        <taxon>Actinomycetes</taxon>
        <taxon>Mycobacteriales</taxon>
        <taxon>Mycobacteriaceae</taxon>
        <taxon>Mycobacterium</taxon>
    </lineage>
</organism>
<accession>A0A0F5NG07</accession>
<keyword evidence="2" id="KW-0560">Oxidoreductase</keyword>
<reference evidence="4 5" key="1">
    <citation type="submission" date="2016-01" db="EMBL/GenBank/DDBJ databases">
        <title>The new phylogeny of the genus Mycobacterium.</title>
        <authorList>
            <person name="Tarcisio F."/>
            <person name="Conor M."/>
            <person name="Antonella G."/>
            <person name="Elisabetta G."/>
            <person name="Giulia F.S."/>
            <person name="Sara T."/>
            <person name="Anna F."/>
            <person name="Clotilde B."/>
            <person name="Roberto B."/>
            <person name="Veronica D.S."/>
            <person name="Fabio R."/>
            <person name="Monica P."/>
            <person name="Olivier J."/>
            <person name="Enrico T."/>
            <person name="Nicola S."/>
        </authorList>
    </citation>
    <scope>NUCLEOTIDE SEQUENCE [LARGE SCALE GENOMIC DNA]</scope>
    <source>
        <strain evidence="4 5">DSM 44803</strain>
    </source>
</reference>
<evidence type="ECO:0000313" key="5">
    <source>
        <dbReference type="Proteomes" id="UP000193781"/>
    </source>
</evidence>
<dbReference type="AlphaFoldDB" id="A0A0F5NG07"/>
<dbReference type="OrthoDB" id="9808187at2"/>
<evidence type="ECO:0000313" key="4">
    <source>
        <dbReference type="EMBL" id="ORW14312.1"/>
    </source>
</evidence>
<dbReference type="Proteomes" id="UP000193781">
    <property type="component" value="Unassembled WGS sequence"/>
</dbReference>
<keyword evidence="5" id="KW-1185">Reference proteome</keyword>
<dbReference type="RefSeq" id="WP_046182584.1">
    <property type="nucleotide sequence ID" value="NZ_JACKSS010000044.1"/>
</dbReference>
<protein>
    <submittedName>
        <fullName evidence="4">3-oxoacyl-ACP reductase</fullName>
    </submittedName>
</protein>
<dbReference type="Pfam" id="PF00106">
    <property type="entry name" value="adh_short"/>
    <property type="match status" value="1"/>
</dbReference>